<dbReference type="AlphaFoldDB" id="A0A1I2G3D1"/>
<dbReference type="GO" id="GO:0046503">
    <property type="term" value="P:glycerolipid catabolic process"/>
    <property type="evidence" value="ECO:0007669"/>
    <property type="project" value="TreeGrafter"/>
</dbReference>
<feature type="domain" description="AB hydrolase-1" evidence="1">
    <location>
        <begin position="24"/>
        <end position="261"/>
    </location>
</feature>
<dbReference type="RefSeq" id="WP_046233041.1">
    <property type="nucleotide sequence ID" value="NZ_FONN01000014.1"/>
</dbReference>
<dbReference type="InterPro" id="IPR029058">
    <property type="entry name" value="AB_hydrolase_fold"/>
</dbReference>
<dbReference type="GO" id="GO:0004806">
    <property type="term" value="F:triacylglycerol lipase activity"/>
    <property type="evidence" value="ECO:0007669"/>
    <property type="project" value="TreeGrafter"/>
</dbReference>
<dbReference type="PANTHER" id="PTHR43433:SF5">
    <property type="entry name" value="AB HYDROLASE-1 DOMAIN-CONTAINING PROTEIN"/>
    <property type="match status" value="1"/>
</dbReference>
<dbReference type="PRINTS" id="PR00111">
    <property type="entry name" value="ABHYDROLASE"/>
</dbReference>
<keyword evidence="3" id="KW-1185">Reference proteome</keyword>
<accession>A0A1I2G3D1</accession>
<dbReference type="Proteomes" id="UP000183410">
    <property type="component" value="Unassembled WGS sequence"/>
</dbReference>
<dbReference type="InterPro" id="IPR050471">
    <property type="entry name" value="AB_hydrolase"/>
</dbReference>
<evidence type="ECO:0000259" key="1">
    <source>
        <dbReference type="Pfam" id="PF00561"/>
    </source>
</evidence>
<dbReference type="Pfam" id="PF00561">
    <property type="entry name" value="Abhydrolase_1"/>
    <property type="match status" value="1"/>
</dbReference>
<dbReference type="EMBL" id="FONN01000014">
    <property type="protein sequence ID" value="SFF11649.1"/>
    <property type="molecule type" value="Genomic_DNA"/>
</dbReference>
<evidence type="ECO:0000313" key="2">
    <source>
        <dbReference type="EMBL" id="SFF11649.1"/>
    </source>
</evidence>
<organism evidence="2 3">
    <name type="scientific">Paenibacillus algorifonticola</name>
    <dbReference type="NCBI Taxonomy" id="684063"/>
    <lineage>
        <taxon>Bacteria</taxon>
        <taxon>Bacillati</taxon>
        <taxon>Bacillota</taxon>
        <taxon>Bacilli</taxon>
        <taxon>Bacillales</taxon>
        <taxon>Paenibacillaceae</taxon>
        <taxon>Paenibacillus</taxon>
    </lineage>
</organism>
<gene>
    <name evidence="2" type="ORF">SAMN04487969_114106</name>
</gene>
<reference evidence="3" key="1">
    <citation type="submission" date="2016-10" db="EMBL/GenBank/DDBJ databases">
        <authorList>
            <person name="Varghese N."/>
            <person name="Submissions S."/>
        </authorList>
    </citation>
    <scope>NUCLEOTIDE SEQUENCE [LARGE SCALE GENOMIC DNA]</scope>
    <source>
        <strain evidence="3">CGMCC 1.10223</strain>
    </source>
</reference>
<proteinExistence type="predicted"/>
<name>A0A1I2G3D1_9BACL</name>
<dbReference type="OrthoDB" id="9805423at2"/>
<evidence type="ECO:0000313" key="3">
    <source>
        <dbReference type="Proteomes" id="UP000183410"/>
    </source>
</evidence>
<dbReference type="InterPro" id="IPR000073">
    <property type="entry name" value="AB_hydrolase_1"/>
</dbReference>
<dbReference type="Gene3D" id="3.40.50.1820">
    <property type="entry name" value="alpha/beta hydrolase"/>
    <property type="match status" value="1"/>
</dbReference>
<dbReference type="PANTHER" id="PTHR43433">
    <property type="entry name" value="HYDROLASE, ALPHA/BETA FOLD FAMILY PROTEIN"/>
    <property type="match status" value="1"/>
</dbReference>
<protein>
    <submittedName>
        <fullName evidence="2">Pimeloyl-ACP methyl ester carboxylesterase</fullName>
    </submittedName>
</protein>
<sequence length="282" mass="31182">MSEQLLNLNGVKICTESFGDPADPAILLIMGAQASMVWWEDEFCQRLAAAGRFVIRFDNRDVGRSTVYELGKPGYTFEDMADDAVGILDAYSIKQAHIVGMSMGGMLTQILALRHRERVLTVSLIATSNFAEGLPPMEEKVAQFFANSEEIDWSNDEAVIAFAVSKWKVLVGSKHPLDEDRVYQLAKQEVERSSNMANINNHGVVTGDFSYLARTAEIDVPALIIHGTEDPIIPYEHGISLANTIPSSLLLALEGSGHEIHHCEWDKVIDAIINHTLCRKSL</sequence>
<dbReference type="SUPFAM" id="SSF53474">
    <property type="entry name" value="alpha/beta-Hydrolases"/>
    <property type="match status" value="1"/>
</dbReference>